<dbReference type="OrthoDB" id="9781543at2"/>
<evidence type="ECO:0000256" key="1">
    <source>
        <dbReference type="ARBA" id="ARBA00022559"/>
    </source>
</evidence>
<dbReference type="GO" id="GO:0008379">
    <property type="term" value="F:thioredoxin peroxidase activity"/>
    <property type="evidence" value="ECO:0007669"/>
    <property type="project" value="UniProtKB-UniRule"/>
</dbReference>
<dbReference type="Pfam" id="PF08534">
    <property type="entry name" value="Redoxin"/>
    <property type="match status" value="1"/>
</dbReference>
<dbReference type="HAMAP" id="MF_00269">
    <property type="entry name" value="Tpx"/>
    <property type="match status" value="1"/>
</dbReference>
<organism evidence="8 9">
    <name type="scientific">Methylomonas lenta</name>
    <dbReference type="NCBI Taxonomy" id="980561"/>
    <lineage>
        <taxon>Bacteria</taxon>
        <taxon>Pseudomonadati</taxon>
        <taxon>Pseudomonadota</taxon>
        <taxon>Gammaproteobacteria</taxon>
        <taxon>Methylococcales</taxon>
        <taxon>Methylococcaceae</taxon>
        <taxon>Methylomonas</taxon>
    </lineage>
</organism>
<keyword evidence="1 6" id="KW-0575">Peroxidase</keyword>
<name>A0A177N7Q1_9GAMM</name>
<comment type="similarity">
    <text evidence="6">Belongs to the peroxiredoxin family. Tpx subfamily.</text>
</comment>
<dbReference type="InterPro" id="IPR013766">
    <property type="entry name" value="Thioredoxin_domain"/>
</dbReference>
<reference evidence="8 9" key="1">
    <citation type="submission" date="2016-03" db="EMBL/GenBank/DDBJ databases">
        <authorList>
            <person name="Ploux O."/>
        </authorList>
    </citation>
    <scope>NUCLEOTIDE SEQUENCE [LARGE SCALE GENOMIC DNA]</scope>
    <source>
        <strain evidence="8 9">R-45370</strain>
    </source>
</reference>
<dbReference type="InterPro" id="IPR013740">
    <property type="entry name" value="Redoxin"/>
</dbReference>
<evidence type="ECO:0000313" key="8">
    <source>
        <dbReference type="EMBL" id="OAI13219.1"/>
    </source>
</evidence>
<evidence type="ECO:0000256" key="5">
    <source>
        <dbReference type="ARBA" id="ARBA00023284"/>
    </source>
</evidence>
<dbReference type="PROSITE" id="PS51352">
    <property type="entry name" value="THIOREDOXIN_2"/>
    <property type="match status" value="1"/>
</dbReference>
<dbReference type="PANTHER" id="PTHR43110:SF1">
    <property type="entry name" value="THIOL PEROXIDASE"/>
    <property type="match status" value="1"/>
</dbReference>
<dbReference type="PANTHER" id="PTHR43110">
    <property type="entry name" value="THIOL PEROXIDASE"/>
    <property type="match status" value="1"/>
</dbReference>
<feature type="active site" description="Cysteine sulfenic acid (-SOH) intermediate" evidence="6">
    <location>
        <position position="60"/>
    </location>
</feature>
<keyword evidence="9" id="KW-1185">Reference proteome</keyword>
<sequence>MATITFQGKPINTIGDLPAVGSSAPDFKLTNRKMQDVGLSAFAGKRKVMNIVPSLDTPTCATSTRKFNEKAAHLHNTEVLTISADLPFAQARFCEIEGIKHITALSTFRSGFAHDYGVELLDSILAGLTARAIIIIDENDKVIYNQLVSEIADEPDYASALAALAAVD</sequence>
<dbReference type="PROSITE" id="PS01265">
    <property type="entry name" value="TPX"/>
    <property type="match status" value="1"/>
</dbReference>
<comment type="miscellaneous">
    <text evidence="6">The active site is a conserved redox-active cysteine residue, the peroxidatic cysteine (C(P)), which makes the nucleophilic attack on the peroxide substrate. The peroxide oxidizes the C(P)-SH to cysteine sulfenic acid (C(P)-SOH), which then reacts with another cysteine residue, the resolving cysteine (C(R)), to form a disulfide bridge. The disulfide is subsequently reduced by an appropriate electron donor to complete the catalytic cycle. In this atypical 2-Cys peroxiredoxin, C(R) is present in the same subunit to form an intramolecular disulfide. The disulfide is subsequently reduced by thioredoxin.</text>
</comment>
<accession>A0A177N7Q1</accession>
<dbReference type="EMBL" id="LUUI01000122">
    <property type="protein sequence ID" value="OAI13219.1"/>
    <property type="molecule type" value="Genomic_DNA"/>
</dbReference>
<evidence type="ECO:0000256" key="6">
    <source>
        <dbReference type="HAMAP-Rule" id="MF_00269"/>
    </source>
</evidence>
<keyword evidence="2 6" id="KW-0049">Antioxidant</keyword>
<evidence type="ECO:0000259" key="7">
    <source>
        <dbReference type="PROSITE" id="PS51352"/>
    </source>
</evidence>
<feature type="disulfide bond" description="Redox-active" evidence="6">
    <location>
        <begin position="60"/>
        <end position="94"/>
    </location>
</feature>
<dbReference type="STRING" id="980561.A1359_12510"/>
<keyword evidence="4 6" id="KW-1015">Disulfide bond</keyword>
<comment type="catalytic activity">
    <reaction evidence="6">
        <text>a hydroperoxide + [thioredoxin]-dithiol = an alcohol + [thioredoxin]-disulfide + H2O</text>
        <dbReference type="Rhea" id="RHEA:62620"/>
        <dbReference type="Rhea" id="RHEA-COMP:10698"/>
        <dbReference type="Rhea" id="RHEA-COMP:10700"/>
        <dbReference type="ChEBI" id="CHEBI:15377"/>
        <dbReference type="ChEBI" id="CHEBI:29950"/>
        <dbReference type="ChEBI" id="CHEBI:30879"/>
        <dbReference type="ChEBI" id="CHEBI:35924"/>
        <dbReference type="ChEBI" id="CHEBI:50058"/>
        <dbReference type="EC" id="1.11.1.24"/>
    </reaction>
</comment>
<protein>
    <recommendedName>
        <fullName evidence="6">Thiol peroxidase</fullName>
        <shortName evidence="6">Tpx</shortName>
        <ecNumber evidence="6">1.11.1.24</ecNumber>
    </recommendedName>
    <alternativeName>
        <fullName evidence="6">Peroxiredoxin tpx</fullName>
        <shortName evidence="6">Prx</shortName>
    </alternativeName>
    <alternativeName>
        <fullName evidence="6">Thioredoxin peroxidase</fullName>
    </alternativeName>
    <alternativeName>
        <fullName evidence="6">Thioredoxin-dependent peroxiredoxin</fullName>
    </alternativeName>
</protein>
<dbReference type="CDD" id="cd03014">
    <property type="entry name" value="PRX_Atyp2cys"/>
    <property type="match status" value="1"/>
</dbReference>
<keyword evidence="3 6" id="KW-0560">Oxidoreductase</keyword>
<dbReference type="Gene3D" id="3.40.30.10">
    <property type="entry name" value="Glutaredoxin"/>
    <property type="match status" value="1"/>
</dbReference>
<dbReference type="EC" id="1.11.1.24" evidence="6"/>
<feature type="domain" description="Thioredoxin" evidence="7">
    <location>
        <begin position="18"/>
        <end position="166"/>
    </location>
</feature>
<proteinExistence type="inferred from homology"/>
<evidence type="ECO:0000256" key="4">
    <source>
        <dbReference type="ARBA" id="ARBA00023157"/>
    </source>
</evidence>
<evidence type="ECO:0000256" key="3">
    <source>
        <dbReference type="ARBA" id="ARBA00023002"/>
    </source>
</evidence>
<dbReference type="InterPro" id="IPR002065">
    <property type="entry name" value="TPX"/>
</dbReference>
<comment type="function">
    <text evidence="6">Thiol-specific peroxidase that catalyzes the reduction of hydrogen peroxide and organic hydroperoxides to water and alcohols, respectively. Plays a role in cell protection against oxidative stress by detoxifying peroxides.</text>
</comment>
<dbReference type="Proteomes" id="UP000078476">
    <property type="component" value="Unassembled WGS sequence"/>
</dbReference>
<comment type="subunit">
    <text evidence="6">Homodimer.</text>
</comment>
<dbReference type="RefSeq" id="WP_066984443.1">
    <property type="nucleotide sequence ID" value="NZ_LUUI01000122.1"/>
</dbReference>
<dbReference type="InterPro" id="IPR018219">
    <property type="entry name" value="Tpx_CS"/>
</dbReference>
<dbReference type="InterPro" id="IPR036249">
    <property type="entry name" value="Thioredoxin-like_sf"/>
</dbReference>
<dbReference type="InterPro" id="IPR050455">
    <property type="entry name" value="Tpx_Peroxidase_subfamily"/>
</dbReference>
<keyword evidence="5 6" id="KW-0676">Redox-active center</keyword>
<dbReference type="NCBIfam" id="NF001808">
    <property type="entry name" value="PRK00522.1"/>
    <property type="match status" value="1"/>
</dbReference>
<comment type="caution">
    <text evidence="8">The sequence shown here is derived from an EMBL/GenBank/DDBJ whole genome shotgun (WGS) entry which is preliminary data.</text>
</comment>
<dbReference type="AlphaFoldDB" id="A0A177N7Q1"/>
<dbReference type="SUPFAM" id="SSF52833">
    <property type="entry name" value="Thioredoxin-like"/>
    <property type="match status" value="1"/>
</dbReference>
<evidence type="ECO:0000313" key="9">
    <source>
        <dbReference type="Proteomes" id="UP000078476"/>
    </source>
</evidence>
<evidence type="ECO:0000256" key="2">
    <source>
        <dbReference type="ARBA" id="ARBA00022862"/>
    </source>
</evidence>
<gene>
    <name evidence="6" type="primary">tpx</name>
    <name evidence="8" type="ORF">A1359_12510</name>
</gene>